<organism evidence="2 3">
    <name type="scientific">Ureaplasma miroungigenitalium</name>
    <dbReference type="NCBI Taxonomy" id="1042321"/>
    <lineage>
        <taxon>Bacteria</taxon>
        <taxon>Bacillati</taxon>
        <taxon>Mycoplasmatota</taxon>
        <taxon>Mycoplasmoidales</taxon>
        <taxon>Mycoplasmoidaceae</taxon>
        <taxon>Ureaplasma</taxon>
    </lineage>
</organism>
<accession>A0ABT3BMG9</accession>
<evidence type="ECO:0000313" key="2">
    <source>
        <dbReference type="EMBL" id="MCV3728431.1"/>
    </source>
</evidence>
<keyword evidence="1" id="KW-1133">Transmembrane helix</keyword>
<dbReference type="RefSeq" id="WP_263821747.1">
    <property type="nucleotide sequence ID" value="NZ_JAOXHL010000001.1"/>
</dbReference>
<dbReference type="Proteomes" id="UP001208245">
    <property type="component" value="Unassembled WGS sequence"/>
</dbReference>
<name>A0ABT3BMG9_9BACT</name>
<feature type="transmembrane region" description="Helical" evidence="1">
    <location>
        <begin position="81"/>
        <end position="99"/>
    </location>
</feature>
<comment type="caution">
    <text evidence="2">The sequence shown here is derived from an EMBL/GenBank/DDBJ whole genome shotgun (WGS) entry which is preliminary data.</text>
</comment>
<proteinExistence type="predicted"/>
<keyword evidence="1" id="KW-0472">Membrane</keyword>
<evidence type="ECO:0008006" key="4">
    <source>
        <dbReference type="Google" id="ProtNLM"/>
    </source>
</evidence>
<evidence type="ECO:0000256" key="1">
    <source>
        <dbReference type="SAM" id="Phobius"/>
    </source>
</evidence>
<keyword evidence="1" id="KW-0812">Transmembrane</keyword>
<evidence type="ECO:0000313" key="3">
    <source>
        <dbReference type="Proteomes" id="UP001208245"/>
    </source>
</evidence>
<feature type="transmembrane region" description="Helical" evidence="1">
    <location>
        <begin position="111"/>
        <end position="130"/>
    </location>
</feature>
<feature type="transmembrane region" description="Helical" evidence="1">
    <location>
        <begin position="217"/>
        <end position="238"/>
    </location>
</feature>
<gene>
    <name evidence="2" type="ORF">OF376_01450</name>
</gene>
<dbReference type="EMBL" id="JAOXHL010000001">
    <property type="protein sequence ID" value="MCV3728431.1"/>
    <property type="molecule type" value="Genomic_DNA"/>
</dbReference>
<protein>
    <recommendedName>
        <fullName evidence="4">Transmembrane protein</fullName>
    </recommendedName>
</protein>
<keyword evidence="3" id="KW-1185">Reference proteome</keyword>
<sequence length="293" mass="34391">MNKWIKHYQASIFLFIALSLLTFCYFFVASISRPNELDFLSYQSQVTHHATFMYDYQVPTSNFDFLKNNHFEYNISLSGNGIAMIIVLLIFHTSFFYFLGLSIKLKLVRQTLVFIVLVSLFYFLIIYLFIVSSVQTKIGVLLNQIYYDYQRIIVNHLNLTAGQKVELFSGLIEHYNLATINDSTSMLKQINDAQVMRPIFFYNGSYSFANNYYATGLIYFTYTISAIFFVVMVIFYLIQTIQFINLLPIKEKPAKQRKYNPNKLNIDRSKKNKKQMIAVPDTDLERIFQELDL</sequence>
<feature type="transmembrane region" description="Helical" evidence="1">
    <location>
        <begin position="12"/>
        <end position="32"/>
    </location>
</feature>
<reference evidence="2 3" key="1">
    <citation type="journal article" date="2020" name="Int. J. Syst. Evol. Microbiol.">
        <title>Ureaplasma miroungigenitalium sp. nov. isolated from northern elephant seals (Mirounga angustirostris) and Ureaplasma zalophigenitalium sp. nov. isolated from California sea lions (Zalophus californianus).</title>
        <authorList>
            <person name="Volokhov D.V."/>
            <person name="Gulland F.M."/>
            <person name="Gao Y."/>
            <person name="Chizhikov V.E."/>
        </authorList>
    </citation>
    <scope>NUCLEOTIDE SEQUENCE [LARGE SCALE GENOMIC DNA]</scope>
    <source>
        <strain evidence="2 3">ES3182-GEN</strain>
    </source>
</reference>